<proteinExistence type="predicted"/>
<keyword evidence="2" id="KW-1185">Reference proteome</keyword>
<evidence type="ECO:0000313" key="1">
    <source>
        <dbReference type="EMBL" id="KAK7305179.1"/>
    </source>
</evidence>
<reference evidence="1 2" key="1">
    <citation type="submission" date="2024-01" db="EMBL/GenBank/DDBJ databases">
        <title>The genomes of 5 underutilized Papilionoideae crops provide insights into root nodulation and disease resistanc.</title>
        <authorList>
            <person name="Jiang F."/>
        </authorList>
    </citation>
    <scope>NUCLEOTIDE SEQUENCE [LARGE SCALE GENOMIC DNA]</scope>
    <source>
        <strain evidence="1">LVBAO_FW01</strain>
        <tissue evidence="1">Leaves</tissue>
    </source>
</reference>
<accession>A0AAN9PP47</accession>
<dbReference type="EMBL" id="JAYMYQ010000011">
    <property type="protein sequence ID" value="KAK7305179.1"/>
    <property type="molecule type" value="Genomic_DNA"/>
</dbReference>
<evidence type="ECO:0000313" key="2">
    <source>
        <dbReference type="Proteomes" id="UP001367508"/>
    </source>
</evidence>
<dbReference type="AlphaFoldDB" id="A0AAN9PP47"/>
<gene>
    <name evidence="1" type="ORF">VNO77_43080</name>
</gene>
<dbReference type="Proteomes" id="UP001367508">
    <property type="component" value="Unassembled WGS sequence"/>
</dbReference>
<comment type="caution">
    <text evidence="1">The sequence shown here is derived from an EMBL/GenBank/DDBJ whole genome shotgun (WGS) entry which is preliminary data.</text>
</comment>
<organism evidence="1 2">
    <name type="scientific">Canavalia gladiata</name>
    <name type="common">Sword bean</name>
    <name type="synonym">Dolichos gladiatus</name>
    <dbReference type="NCBI Taxonomy" id="3824"/>
    <lineage>
        <taxon>Eukaryota</taxon>
        <taxon>Viridiplantae</taxon>
        <taxon>Streptophyta</taxon>
        <taxon>Embryophyta</taxon>
        <taxon>Tracheophyta</taxon>
        <taxon>Spermatophyta</taxon>
        <taxon>Magnoliopsida</taxon>
        <taxon>eudicotyledons</taxon>
        <taxon>Gunneridae</taxon>
        <taxon>Pentapetalae</taxon>
        <taxon>rosids</taxon>
        <taxon>fabids</taxon>
        <taxon>Fabales</taxon>
        <taxon>Fabaceae</taxon>
        <taxon>Papilionoideae</taxon>
        <taxon>50 kb inversion clade</taxon>
        <taxon>NPAAA clade</taxon>
        <taxon>indigoferoid/millettioid clade</taxon>
        <taxon>Phaseoleae</taxon>
        <taxon>Canavalia</taxon>
    </lineage>
</organism>
<name>A0AAN9PP47_CANGL</name>
<protein>
    <submittedName>
        <fullName evidence="1">Uncharacterized protein</fullName>
    </submittedName>
</protein>
<sequence>MGGKRKNIYVTLELMKCFITVKLLEFRAPFFSGSEHLLKCWFTMVPMCLCLLRNIFRQGVTKGKTS</sequence>